<feature type="transmembrane region" description="Helical" evidence="7">
    <location>
        <begin position="321"/>
        <end position="343"/>
    </location>
</feature>
<feature type="transmembrane region" description="Helical" evidence="7">
    <location>
        <begin position="259"/>
        <end position="276"/>
    </location>
</feature>
<evidence type="ECO:0000256" key="6">
    <source>
        <dbReference type="ARBA" id="ARBA00023136"/>
    </source>
</evidence>
<comment type="similarity">
    <text evidence="2">Belongs to the acyltransferase 3 family.</text>
</comment>
<feature type="domain" description="Acyltransferase 3" evidence="8">
    <location>
        <begin position="7"/>
        <end position="340"/>
    </location>
</feature>
<sequence length="368" mass="41619">MVREKLTYLEILRGFAILAVLAIHTTSSAITELSTASSLFPVYKIINAASHFAVPAFLFLSSLLLFYHYDESTKQNWLVFYRKRLKTIVIPYLIWSVFYSAADSYVKHMSAEDSLLGFVKGLPFGGSYPHLYFIIVIAQFYLAFPLFHLLFRIRFVKNHPLLCGAAAQTAFYLLNYYALDMKGVGSFIGSYLLYLFLGAYAAGKLKTITAGGKDWRRWCLFAGFIISAVIYVGQMWLQKTNPHWIPQPYYSYLNFVSDYSYAAISCIILLQAASLLEGGRLLLSRNTLLSIGTYSFGIYFIHPFFLLLWRQEVMVHGAISYHLLIWAGGAVAFILSWLITIAVQKSRLGVYIVGKSDSRRLSPASSTT</sequence>
<proteinExistence type="inferred from homology"/>
<evidence type="ECO:0000256" key="5">
    <source>
        <dbReference type="ARBA" id="ARBA00022989"/>
    </source>
</evidence>
<evidence type="ECO:0000256" key="1">
    <source>
        <dbReference type="ARBA" id="ARBA00004651"/>
    </source>
</evidence>
<feature type="transmembrane region" description="Helical" evidence="7">
    <location>
        <begin position="88"/>
        <end position="106"/>
    </location>
</feature>
<dbReference type="EMBL" id="JAHZIK010000264">
    <property type="protein sequence ID" value="MBW7454867.1"/>
    <property type="molecule type" value="Genomic_DNA"/>
</dbReference>
<accession>A0ABS7C1S9</accession>
<keyword evidence="9" id="KW-0012">Acyltransferase</keyword>
<dbReference type="PANTHER" id="PTHR40074">
    <property type="entry name" value="O-ACETYLTRANSFERASE WECH"/>
    <property type="match status" value="1"/>
</dbReference>
<evidence type="ECO:0000256" key="4">
    <source>
        <dbReference type="ARBA" id="ARBA00022692"/>
    </source>
</evidence>
<name>A0ABS7C1S9_9BACL</name>
<comment type="subcellular location">
    <subcellularLocation>
        <location evidence="1">Cell membrane</location>
        <topology evidence="1">Multi-pass membrane protein</topology>
    </subcellularLocation>
</comment>
<dbReference type="PANTHER" id="PTHR40074:SF2">
    <property type="entry name" value="O-ACETYLTRANSFERASE WECH"/>
    <property type="match status" value="1"/>
</dbReference>
<evidence type="ECO:0000256" key="7">
    <source>
        <dbReference type="SAM" id="Phobius"/>
    </source>
</evidence>
<keyword evidence="10" id="KW-1185">Reference proteome</keyword>
<feature type="transmembrane region" description="Helical" evidence="7">
    <location>
        <begin position="42"/>
        <end position="67"/>
    </location>
</feature>
<keyword evidence="4 7" id="KW-0812">Transmembrane</keyword>
<feature type="transmembrane region" description="Helical" evidence="7">
    <location>
        <begin position="130"/>
        <end position="149"/>
    </location>
</feature>
<evidence type="ECO:0000313" key="10">
    <source>
        <dbReference type="Proteomes" id="UP001519887"/>
    </source>
</evidence>
<feature type="transmembrane region" description="Helical" evidence="7">
    <location>
        <begin position="161"/>
        <end position="178"/>
    </location>
</feature>
<keyword evidence="5 7" id="KW-1133">Transmembrane helix</keyword>
<evidence type="ECO:0000313" key="9">
    <source>
        <dbReference type="EMBL" id="MBW7454867.1"/>
    </source>
</evidence>
<dbReference type="GO" id="GO:0016746">
    <property type="term" value="F:acyltransferase activity"/>
    <property type="evidence" value="ECO:0007669"/>
    <property type="project" value="UniProtKB-KW"/>
</dbReference>
<keyword evidence="9" id="KW-0808">Transferase</keyword>
<keyword evidence="6 7" id="KW-0472">Membrane</keyword>
<protein>
    <submittedName>
        <fullName evidence="9">Acyltransferase</fullName>
    </submittedName>
</protein>
<feature type="transmembrane region" description="Helical" evidence="7">
    <location>
        <begin position="215"/>
        <end position="237"/>
    </location>
</feature>
<dbReference type="RefSeq" id="WP_210037529.1">
    <property type="nucleotide sequence ID" value="NZ_JBHLVU010000004.1"/>
</dbReference>
<evidence type="ECO:0000256" key="2">
    <source>
        <dbReference type="ARBA" id="ARBA00007400"/>
    </source>
</evidence>
<feature type="transmembrane region" description="Helical" evidence="7">
    <location>
        <begin position="288"/>
        <end position="309"/>
    </location>
</feature>
<comment type="caution">
    <text evidence="9">The sequence shown here is derived from an EMBL/GenBank/DDBJ whole genome shotgun (WGS) entry which is preliminary data.</text>
</comment>
<dbReference type="Proteomes" id="UP001519887">
    <property type="component" value="Unassembled WGS sequence"/>
</dbReference>
<feature type="transmembrane region" description="Helical" evidence="7">
    <location>
        <begin position="12"/>
        <end position="30"/>
    </location>
</feature>
<organism evidence="9 10">
    <name type="scientific">Paenibacillus sepulcri</name>
    <dbReference type="NCBI Taxonomy" id="359917"/>
    <lineage>
        <taxon>Bacteria</taxon>
        <taxon>Bacillati</taxon>
        <taxon>Bacillota</taxon>
        <taxon>Bacilli</taxon>
        <taxon>Bacillales</taxon>
        <taxon>Paenibacillaceae</taxon>
        <taxon>Paenibacillus</taxon>
    </lineage>
</organism>
<feature type="transmembrane region" description="Helical" evidence="7">
    <location>
        <begin position="184"/>
        <end position="203"/>
    </location>
</feature>
<evidence type="ECO:0000259" key="8">
    <source>
        <dbReference type="Pfam" id="PF01757"/>
    </source>
</evidence>
<evidence type="ECO:0000256" key="3">
    <source>
        <dbReference type="ARBA" id="ARBA00022475"/>
    </source>
</evidence>
<keyword evidence="3" id="KW-1003">Cell membrane</keyword>
<dbReference type="Pfam" id="PF01757">
    <property type="entry name" value="Acyl_transf_3"/>
    <property type="match status" value="1"/>
</dbReference>
<dbReference type="InterPro" id="IPR002656">
    <property type="entry name" value="Acyl_transf_3_dom"/>
</dbReference>
<gene>
    <name evidence="9" type="ORF">K0U00_12565</name>
</gene>
<reference evidence="9 10" key="1">
    <citation type="submission" date="2021-07" db="EMBL/GenBank/DDBJ databases">
        <title>Paenibacillus radiodurans sp. nov., isolated from the southeastern edge of Tengger Desert.</title>
        <authorList>
            <person name="Zhang G."/>
        </authorList>
    </citation>
    <scope>NUCLEOTIDE SEQUENCE [LARGE SCALE GENOMIC DNA]</scope>
    <source>
        <strain evidence="9 10">CCM 7311</strain>
    </source>
</reference>